<evidence type="ECO:0000256" key="3">
    <source>
        <dbReference type="ARBA" id="ARBA00022475"/>
    </source>
</evidence>
<feature type="transmembrane region" description="Helical" evidence="7">
    <location>
        <begin position="137"/>
        <end position="155"/>
    </location>
</feature>
<comment type="subcellular location">
    <subcellularLocation>
        <location evidence="1">Cell membrane</location>
        <topology evidence="1">Multi-pass membrane protein</topology>
    </subcellularLocation>
</comment>
<evidence type="ECO:0000256" key="1">
    <source>
        <dbReference type="ARBA" id="ARBA00004651"/>
    </source>
</evidence>
<proteinExistence type="predicted"/>
<feature type="transmembrane region" description="Helical" evidence="7">
    <location>
        <begin position="491"/>
        <end position="508"/>
    </location>
</feature>
<evidence type="ECO:0000256" key="2">
    <source>
        <dbReference type="ARBA" id="ARBA00022448"/>
    </source>
</evidence>
<feature type="transmembrane region" description="Helical" evidence="7">
    <location>
        <begin position="81"/>
        <end position="99"/>
    </location>
</feature>
<evidence type="ECO:0000256" key="7">
    <source>
        <dbReference type="SAM" id="Phobius"/>
    </source>
</evidence>
<dbReference type="RefSeq" id="WP_144076482.1">
    <property type="nucleotide sequence ID" value="NZ_CP076129.1"/>
</dbReference>
<feature type="transmembrane region" description="Helical" evidence="7">
    <location>
        <begin position="368"/>
        <end position="386"/>
    </location>
</feature>
<name>A0ABX8H2G5_9BACT</name>
<dbReference type="PANTHER" id="PTHR30509">
    <property type="entry name" value="P-HYDROXYBENZOIC ACID EFFLUX PUMP SUBUNIT-RELATED"/>
    <property type="match status" value="1"/>
</dbReference>
<feature type="transmembrane region" description="Helical" evidence="7">
    <location>
        <begin position="416"/>
        <end position="434"/>
    </location>
</feature>
<keyword evidence="4 7" id="KW-0812">Transmembrane</keyword>
<evidence type="ECO:0000256" key="5">
    <source>
        <dbReference type="ARBA" id="ARBA00022989"/>
    </source>
</evidence>
<accession>A0ABX8H2G5</accession>
<dbReference type="InterPro" id="IPR006726">
    <property type="entry name" value="PHBA_efflux_AaeB/fusaric-R"/>
</dbReference>
<protein>
    <submittedName>
        <fullName evidence="8">FUSC family protein</fullName>
    </submittedName>
</protein>
<evidence type="ECO:0000313" key="9">
    <source>
        <dbReference type="Proteomes" id="UP000682802"/>
    </source>
</evidence>
<evidence type="ECO:0000313" key="8">
    <source>
        <dbReference type="EMBL" id="QWG09818.1"/>
    </source>
</evidence>
<evidence type="ECO:0000256" key="4">
    <source>
        <dbReference type="ARBA" id="ARBA00022692"/>
    </source>
</evidence>
<keyword evidence="9" id="KW-1185">Reference proteome</keyword>
<keyword evidence="6 7" id="KW-0472">Membrane</keyword>
<gene>
    <name evidence="8" type="ORF">KM029_19245</name>
</gene>
<dbReference type="Pfam" id="PF04632">
    <property type="entry name" value="FUSC"/>
    <property type="match status" value="1"/>
</dbReference>
<organism evidence="8 9">
    <name type="scientific">Flammeovirga kamogawensis</name>
    <dbReference type="NCBI Taxonomy" id="373891"/>
    <lineage>
        <taxon>Bacteria</taxon>
        <taxon>Pseudomonadati</taxon>
        <taxon>Bacteroidota</taxon>
        <taxon>Cytophagia</taxon>
        <taxon>Cytophagales</taxon>
        <taxon>Flammeovirgaceae</taxon>
        <taxon>Flammeovirga</taxon>
    </lineage>
</organism>
<dbReference type="PANTHER" id="PTHR30509:SF9">
    <property type="entry name" value="MULTIDRUG RESISTANCE PROTEIN MDTO"/>
    <property type="match status" value="1"/>
</dbReference>
<keyword evidence="5 7" id="KW-1133">Transmembrane helix</keyword>
<reference evidence="8 9" key="1">
    <citation type="submission" date="2021-05" db="EMBL/GenBank/DDBJ databases">
        <title>Comparative genomic studies on the polysaccharide-degrading batcterial strains of the Flammeovirga genus.</title>
        <authorList>
            <person name="Zewei F."/>
            <person name="Zheng Z."/>
            <person name="Yu L."/>
            <person name="Ruyue G."/>
            <person name="Yanhong M."/>
            <person name="Yuanyuan C."/>
            <person name="Jingyan G."/>
            <person name="Wenjun H."/>
        </authorList>
    </citation>
    <scope>NUCLEOTIDE SEQUENCE [LARGE SCALE GENOMIC DNA]</scope>
    <source>
        <strain evidence="8 9">YS10</strain>
    </source>
</reference>
<keyword evidence="3" id="KW-1003">Cell membrane</keyword>
<feature type="transmembrane region" description="Helical" evidence="7">
    <location>
        <begin position="9"/>
        <end position="26"/>
    </location>
</feature>
<evidence type="ECO:0000256" key="6">
    <source>
        <dbReference type="ARBA" id="ARBA00023136"/>
    </source>
</evidence>
<feature type="transmembrane region" description="Helical" evidence="7">
    <location>
        <begin position="56"/>
        <end position="75"/>
    </location>
</feature>
<dbReference type="EMBL" id="CP076129">
    <property type="protein sequence ID" value="QWG09818.1"/>
    <property type="molecule type" value="Genomic_DNA"/>
</dbReference>
<keyword evidence="2" id="KW-0813">Transport</keyword>
<feature type="transmembrane region" description="Helical" evidence="7">
    <location>
        <begin position="392"/>
        <end position="409"/>
    </location>
</feature>
<dbReference type="Proteomes" id="UP000682802">
    <property type="component" value="Chromosome 2"/>
</dbReference>
<sequence length="685" mass="78650">MNNLRLKEAVKAAIAFVIAYAIALKVNWMTPAWAGYAVTMIAFPTFNAGQSFRKTILRLSGTIPGSVAALIILSIAPQSRWLFIVLVCIWMFFTSYMMNADSKHSYMWNVAGFTCLIVILAGPSSSASAFDHALYRSIDNILGMLVYTLVALFIWPYKEEGKIKTTATSIVNDQGRVIKSLIHQIEKGEQLMPTNFEQIHKKIENLNDVISTETIDNKEARHNKKNWLHVSECTTAINQSLLRLTMALVDLKNKQPIQDVAIKQSLFNDLINKWSILPNLLSGKKGSLHIKVREFSVFQNLIFDDKQDPILEIIKEELIKIDTLTNKLIVVFENINAKRNTQQNLFKTVRKSRKDYFYILFDRDFLRGGIYVVLCTFIGFVLWIEFDPIGHSQWFMMTGTMAMLVGVNQQMDMKKFMTKFSVLLTLGGVIYVFILPQISTFFALGSVLFLLMFLIYYFLDGYTYVVGCLCVMSLGITNSMTFDFAAYFNESLFNVIVIVVLVIASYLIDSTRPEIGFKNQIVRFFESYLFLLEEHSNDLKSSIWRKIQVTFAEREIHSLPSKIEKWLPEVPITISSVSKEQLSSLTIVIRRLSIAMDMWRTSSVHQNTPTDLEQFNLILIEFLQVNQKKLFKDKLLLLPQFELASINSNQYKVVGSYRLLKDTLDVYNKTANTINWNQLLEERFS</sequence>